<evidence type="ECO:0000313" key="3">
    <source>
        <dbReference type="EMBL" id="MFB9315819.1"/>
    </source>
</evidence>
<feature type="non-terminal residue" evidence="3">
    <location>
        <position position="297"/>
    </location>
</feature>
<comment type="caution">
    <text evidence="3">The sequence shown here is derived from an EMBL/GenBank/DDBJ whole genome shotgun (WGS) entry which is preliminary data.</text>
</comment>
<feature type="region of interest" description="Disordered" evidence="1">
    <location>
        <begin position="226"/>
        <end position="249"/>
    </location>
</feature>
<feature type="compositionally biased region" description="Polar residues" evidence="1">
    <location>
        <begin position="226"/>
        <end position="238"/>
    </location>
</feature>
<proteinExistence type="predicted"/>
<feature type="domain" description="DUF222" evidence="2">
    <location>
        <begin position="44"/>
        <end position="291"/>
    </location>
</feature>
<dbReference type="Pfam" id="PF02720">
    <property type="entry name" value="DUF222"/>
    <property type="match status" value="1"/>
</dbReference>
<organism evidence="3 4">
    <name type="scientific">Nocardioides plantarum</name>
    <dbReference type="NCBI Taxonomy" id="29299"/>
    <lineage>
        <taxon>Bacteria</taxon>
        <taxon>Bacillati</taxon>
        <taxon>Actinomycetota</taxon>
        <taxon>Actinomycetes</taxon>
        <taxon>Propionibacteriales</taxon>
        <taxon>Nocardioidaceae</taxon>
        <taxon>Nocardioides</taxon>
    </lineage>
</organism>
<evidence type="ECO:0000259" key="2">
    <source>
        <dbReference type="Pfam" id="PF02720"/>
    </source>
</evidence>
<keyword evidence="4" id="KW-1185">Reference proteome</keyword>
<accession>A0ABV5KJJ9</accession>
<name>A0ABV5KJJ9_9ACTN</name>
<sequence>MSFSSSPSTHPVLACASALGAALDEVATVDPLFMTTPDKESALLDLTAIAARLDELRLRVLNCADDVAATHGARDAGAWLAHQARLDHQAGRRDLTAARSLTRHPRVADALRAGTIDRARAHVVMSAVDALPTHVDPDTRTRAEAHLLEQARAFDPTHLRVLGRRVLAVVAPEVDDAHEARLLAAEEARAQAVTSLTTRRRGDGTTDIRIRCADTTADRLLTYLQSLTSPRQGNQGDQSSDDPRPYPQRLGHAFATFLETVDPTRLPLHGGDATTVIVTLDLATLLSQLGEPGVALI</sequence>
<dbReference type="EMBL" id="JBHMDG010000049">
    <property type="protein sequence ID" value="MFB9315819.1"/>
    <property type="molecule type" value="Genomic_DNA"/>
</dbReference>
<protein>
    <submittedName>
        <fullName evidence="3">DUF222 domain-containing protein</fullName>
    </submittedName>
</protein>
<dbReference type="Proteomes" id="UP001589750">
    <property type="component" value="Unassembled WGS sequence"/>
</dbReference>
<evidence type="ECO:0000256" key="1">
    <source>
        <dbReference type="SAM" id="MobiDB-lite"/>
    </source>
</evidence>
<dbReference type="InterPro" id="IPR003870">
    <property type="entry name" value="DUF222"/>
</dbReference>
<dbReference type="RefSeq" id="WP_379142838.1">
    <property type="nucleotide sequence ID" value="NZ_JBHMDG010000049.1"/>
</dbReference>
<gene>
    <name evidence="3" type="ORF">ACFFRI_22445</name>
</gene>
<evidence type="ECO:0000313" key="4">
    <source>
        <dbReference type="Proteomes" id="UP001589750"/>
    </source>
</evidence>
<reference evidence="3 4" key="1">
    <citation type="submission" date="2024-09" db="EMBL/GenBank/DDBJ databases">
        <authorList>
            <person name="Sun Q."/>
            <person name="Mori K."/>
        </authorList>
    </citation>
    <scope>NUCLEOTIDE SEQUENCE [LARGE SCALE GENOMIC DNA]</scope>
    <source>
        <strain evidence="3 4">JCM 9626</strain>
    </source>
</reference>